<dbReference type="Proteomes" id="UP000717624">
    <property type="component" value="Unassembled WGS sequence"/>
</dbReference>
<gene>
    <name evidence="1" type="ORF">JOD01_001709</name>
</gene>
<dbReference type="RefSeq" id="WP_204517800.1">
    <property type="nucleotide sequence ID" value="NZ_BAABIN010000007.1"/>
</dbReference>
<dbReference type="EMBL" id="JAFBEB010000004">
    <property type="protein sequence ID" value="MBM7590108.1"/>
    <property type="molecule type" value="Genomic_DNA"/>
</dbReference>
<keyword evidence="2" id="KW-1185">Reference proteome</keyword>
<evidence type="ECO:0000313" key="2">
    <source>
        <dbReference type="Proteomes" id="UP000717624"/>
    </source>
</evidence>
<protein>
    <submittedName>
        <fullName evidence="1">Flagellar basal body-associated protein FliL</fullName>
    </submittedName>
</protein>
<reference evidence="1" key="1">
    <citation type="submission" date="2021-01" db="EMBL/GenBank/DDBJ databases">
        <title>Genomic Encyclopedia of Type Strains, Phase IV (KMG-IV): sequencing the most valuable type-strain genomes for metagenomic binning, comparative biology and taxonomic classification.</title>
        <authorList>
            <person name="Goeker M."/>
        </authorList>
    </citation>
    <scope>NUCLEOTIDE SEQUENCE</scope>
    <source>
        <strain evidence="1">DSM 25523</strain>
    </source>
</reference>
<evidence type="ECO:0000313" key="1">
    <source>
        <dbReference type="EMBL" id="MBM7590108.1"/>
    </source>
</evidence>
<sequence>MQTLYRVLIVLCLLFLASGIVYMTFFLPKSSSATAVPLQVPGSQAHAGLC</sequence>
<accession>A0A938XTD2</accession>
<name>A0A938XTD2_9BACL</name>
<keyword evidence="1" id="KW-0969">Cilium</keyword>
<keyword evidence="1" id="KW-0966">Cell projection</keyword>
<proteinExistence type="predicted"/>
<keyword evidence="1" id="KW-0282">Flagellum</keyword>
<comment type="caution">
    <text evidence="1">The sequence shown here is derived from an EMBL/GenBank/DDBJ whole genome shotgun (WGS) entry which is preliminary data.</text>
</comment>
<organism evidence="1 2">
    <name type="scientific">Brevibacillus fulvus</name>
    <dbReference type="NCBI Taxonomy" id="1125967"/>
    <lineage>
        <taxon>Bacteria</taxon>
        <taxon>Bacillati</taxon>
        <taxon>Bacillota</taxon>
        <taxon>Bacilli</taxon>
        <taxon>Bacillales</taxon>
        <taxon>Paenibacillaceae</taxon>
        <taxon>Brevibacillus</taxon>
    </lineage>
</organism>
<dbReference type="AlphaFoldDB" id="A0A938XTD2"/>